<evidence type="ECO:0000313" key="1">
    <source>
        <dbReference type="EMBL" id="TMS58608.1"/>
    </source>
</evidence>
<comment type="caution">
    <text evidence="1">The sequence shown here is derived from an EMBL/GenBank/DDBJ whole genome shotgun (WGS) entry which is preliminary data.</text>
</comment>
<keyword evidence="2" id="KW-1185">Reference proteome</keyword>
<dbReference type="EMBL" id="AKCV02000015">
    <property type="protein sequence ID" value="TMS58608.1"/>
    <property type="molecule type" value="Genomic_DNA"/>
</dbReference>
<organism evidence="1 2">
    <name type="scientific">Imbroritus primus</name>
    <dbReference type="NCBI Taxonomy" id="3058603"/>
    <lineage>
        <taxon>Bacteria</taxon>
        <taxon>Pseudomonadati</taxon>
        <taxon>Pseudomonadota</taxon>
        <taxon>Betaproteobacteria</taxon>
        <taxon>Burkholderiales</taxon>
        <taxon>Burkholderiaceae</taxon>
        <taxon>Imbroritus</taxon>
    </lineage>
</organism>
<protein>
    <submittedName>
        <fullName evidence="1">DUF4149 domain-containing protein</fullName>
    </submittedName>
</protein>
<dbReference type="Proteomes" id="UP000004277">
    <property type="component" value="Unassembled WGS sequence"/>
</dbReference>
<proteinExistence type="predicted"/>
<reference evidence="1" key="1">
    <citation type="submission" date="2019-05" db="EMBL/GenBank/DDBJ databases">
        <title>Revised genome assembly of Burkholderiaceae (previously Ralstonia) sp. PBA.</title>
        <authorList>
            <person name="Gan H.M."/>
        </authorList>
    </citation>
    <scope>NUCLEOTIDE SEQUENCE</scope>
    <source>
        <strain evidence="1">PBA</strain>
    </source>
</reference>
<evidence type="ECO:0000313" key="2">
    <source>
        <dbReference type="Proteomes" id="UP000004277"/>
    </source>
</evidence>
<sequence>MMPHRVSLLLATVWAGSLWTIGYLVAPTLFAVLDDRQVAGMIAGRLFRAEAILSVVCGVLLLALANLLVRRGEASYRAVRWVVLGMLLCTLVGYFGVQPFMEVLRNKAEAMGVAVSESPYKTQFGMLHGVSGSIYLLQSLLGIVLIWRLGARPGRL</sequence>
<accession>A0ACD3SR77</accession>
<name>A0ACD3SR77_9BURK</name>
<gene>
    <name evidence="1" type="ORF">MW7_007770</name>
</gene>